<evidence type="ECO:0000313" key="4">
    <source>
        <dbReference type="EMBL" id="EAQ02013.1"/>
    </source>
</evidence>
<evidence type="ECO:0000256" key="2">
    <source>
        <dbReference type="SAM" id="SignalP"/>
    </source>
</evidence>
<feature type="signal peptide" evidence="2">
    <location>
        <begin position="1"/>
        <end position="18"/>
    </location>
</feature>
<dbReference type="RefSeq" id="WP_009804013.1">
    <property type="nucleotide sequence ID" value="NZ_AAMO01000009.1"/>
</dbReference>
<evidence type="ECO:0000256" key="1">
    <source>
        <dbReference type="ARBA" id="ARBA00009387"/>
    </source>
</evidence>
<dbReference type="InterPro" id="IPR023346">
    <property type="entry name" value="Lysozyme-like_dom_sf"/>
</dbReference>
<accession>A3U130</accession>
<dbReference type="Gene3D" id="1.10.530.10">
    <property type="match status" value="1"/>
</dbReference>
<proteinExistence type="inferred from homology"/>
<dbReference type="Proteomes" id="UP000004318">
    <property type="component" value="Unassembled WGS sequence"/>
</dbReference>
<keyword evidence="5" id="KW-1185">Reference proteome</keyword>
<dbReference type="STRING" id="252305.OB2597_20351"/>
<comment type="caution">
    <text evidence="4">The sequence shown here is derived from an EMBL/GenBank/DDBJ whole genome shotgun (WGS) entry which is preliminary data.</text>
</comment>
<organism evidence="4 5">
    <name type="scientific">Pseudooceanicola batsensis (strain ATCC BAA-863 / DSM 15984 / KCTC 12145 / HTCC2597)</name>
    <name type="common">Oceanicola batsensis</name>
    <dbReference type="NCBI Taxonomy" id="252305"/>
    <lineage>
        <taxon>Bacteria</taxon>
        <taxon>Pseudomonadati</taxon>
        <taxon>Pseudomonadota</taxon>
        <taxon>Alphaproteobacteria</taxon>
        <taxon>Rhodobacterales</taxon>
        <taxon>Paracoccaceae</taxon>
        <taxon>Pseudooceanicola</taxon>
    </lineage>
</organism>
<dbReference type="OrthoDB" id="5945995at2"/>
<reference evidence="4 5" key="1">
    <citation type="journal article" date="2010" name="J. Bacteriol.">
        <title>Genome sequences of Oceanicola granulosus HTCC2516(T) and Oceanicola batsensis HTCC2597(TDelta).</title>
        <authorList>
            <person name="Thrash J.C."/>
            <person name="Cho J.C."/>
            <person name="Vergin K.L."/>
            <person name="Giovannoni S.J."/>
        </authorList>
    </citation>
    <scope>NUCLEOTIDE SEQUENCE [LARGE SCALE GENOMIC DNA]</scope>
    <source>
        <strain evidence="5">ATCC BAA-863 / DSM 15984 / KCTC 12145 / HTCC2597</strain>
    </source>
</reference>
<dbReference type="SUPFAM" id="SSF53955">
    <property type="entry name" value="Lysozyme-like"/>
    <property type="match status" value="1"/>
</dbReference>
<dbReference type="InterPro" id="IPR008258">
    <property type="entry name" value="Transglycosylase_SLT_dom_1"/>
</dbReference>
<feature type="chain" id="PRO_5002660544" evidence="2">
    <location>
        <begin position="19"/>
        <end position="258"/>
    </location>
</feature>
<name>A3U130_PSEBH</name>
<sequence length="258" mass="27722">MRAALAAILLLWPGQSMAQWTGFYTPSEPAQEARPPAGPTGASGLCVREILLAQMRYRIPDNLLLGIGLQESGLYRGGDLTVWPYAANAEGRGKYFDSEAEAVAWVNAQKAAGVSSIDVGCMQINMHWHPDAFDTVADGFNPARNVDYAAAYLTRLYRAKGDWKEAAASYHSRTDELGQAYLARLEHNVQVANARFDKFRDMAGATDRAPQGAEVRRMPTSGVFWTADLGGGTGGAGGRSLFGPGEIAPILPDLSRGS</sequence>
<dbReference type="Pfam" id="PF01464">
    <property type="entry name" value="SLT"/>
    <property type="match status" value="1"/>
</dbReference>
<gene>
    <name evidence="4" type="ORF">OB2597_20351</name>
</gene>
<dbReference type="HOGENOM" id="CLU_063182_0_0_5"/>
<evidence type="ECO:0000313" key="5">
    <source>
        <dbReference type="Proteomes" id="UP000004318"/>
    </source>
</evidence>
<keyword evidence="2" id="KW-0732">Signal</keyword>
<dbReference type="AlphaFoldDB" id="A3U130"/>
<comment type="similarity">
    <text evidence="1">Belongs to the virb1 family.</text>
</comment>
<dbReference type="EMBL" id="AAMO01000009">
    <property type="protein sequence ID" value="EAQ02013.1"/>
    <property type="molecule type" value="Genomic_DNA"/>
</dbReference>
<evidence type="ECO:0000259" key="3">
    <source>
        <dbReference type="Pfam" id="PF01464"/>
    </source>
</evidence>
<feature type="domain" description="Transglycosylase SLT" evidence="3">
    <location>
        <begin position="55"/>
        <end position="173"/>
    </location>
</feature>
<protein>
    <submittedName>
        <fullName evidence="4">Transglycosylase, Slt family protein</fullName>
    </submittedName>
</protein>